<comment type="caution">
    <text evidence="1">The sequence shown here is derived from an EMBL/GenBank/DDBJ whole genome shotgun (WGS) entry which is preliminary data.</text>
</comment>
<accession>A0A0F8WS26</accession>
<reference evidence="1" key="1">
    <citation type="journal article" date="2015" name="Nature">
        <title>Complex archaea that bridge the gap between prokaryotes and eukaryotes.</title>
        <authorList>
            <person name="Spang A."/>
            <person name="Saw J.H."/>
            <person name="Jorgensen S.L."/>
            <person name="Zaremba-Niedzwiedzka K."/>
            <person name="Martijn J."/>
            <person name="Lind A.E."/>
            <person name="van Eijk R."/>
            <person name="Schleper C."/>
            <person name="Guy L."/>
            <person name="Ettema T.J."/>
        </authorList>
    </citation>
    <scope>NUCLEOTIDE SEQUENCE</scope>
</reference>
<proteinExistence type="predicted"/>
<name>A0A0F8WS26_9ZZZZ</name>
<gene>
    <name evidence="1" type="ORF">LCGC14_3034180</name>
</gene>
<organism evidence="1">
    <name type="scientific">marine sediment metagenome</name>
    <dbReference type="NCBI Taxonomy" id="412755"/>
    <lineage>
        <taxon>unclassified sequences</taxon>
        <taxon>metagenomes</taxon>
        <taxon>ecological metagenomes</taxon>
    </lineage>
</organism>
<protein>
    <submittedName>
        <fullName evidence="1">Uncharacterized protein</fullName>
    </submittedName>
</protein>
<dbReference type="AlphaFoldDB" id="A0A0F8WS26"/>
<evidence type="ECO:0000313" key="1">
    <source>
        <dbReference type="EMBL" id="KKK59458.1"/>
    </source>
</evidence>
<dbReference type="EMBL" id="LAZR01063470">
    <property type="protein sequence ID" value="KKK59458.1"/>
    <property type="molecule type" value="Genomic_DNA"/>
</dbReference>
<sequence>MAIGRRAVEGSYAEMKHFLMNSDARAFKEEDKHLEENRHCFVYPTPPHRNHVTRTIRYCRDCPEKIKVACKKPVYLYAANP</sequence>